<keyword evidence="3" id="KW-1185">Reference proteome</keyword>
<dbReference type="RefSeq" id="XP_036359152.1">
    <property type="nucleotide sequence ID" value="XM_036503259.1"/>
</dbReference>
<dbReference type="KEGG" id="osn:115211608"/>
<keyword evidence="2" id="KW-0812">Transmembrane</keyword>
<feature type="transmembrane region" description="Helical" evidence="2">
    <location>
        <begin position="560"/>
        <end position="580"/>
    </location>
</feature>
<reference evidence="4 5" key="1">
    <citation type="submission" date="2025-08" db="UniProtKB">
        <authorList>
            <consortium name="RefSeq"/>
        </authorList>
    </citation>
    <scope>IDENTIFICATION</scope>
</reference>
<evidence type="ECO:0000256" key="2">
    <source>
        <dbReference type="SAM" id="Phobius"/>
    </source>
</evidence>
<feature type="transmembrane region" description="Helical" evidence="2">
    <location>
        <begin position="689"/>
        <end position="706"/>
    </location>
</feature>
<sequence>MDESGLIYGTNCLENDIQPQKEQLLFQYDPADVPSEMAGVMSSIKNLAEKMLFHWREFPIVLPASITDNDAEQTNAANGDANKEQPEKVTFRDVFIAPTFDELEEVARLPNGVQKKLNEKQLYCIWDNGEFEVDSIHFPGQTHKWHLSQLLQKGSKRSHETLLDDTALALRILLITARNRFHSHFFSLSEGIKSWARGLWKIFDIIIGMPSTTPGDLCGKLREEHMRYLVAELDIRQHSRKEFNRFCEYVKEKCKMLRTEKHKTADLRPPPIPYYYQTPQGLHIDLRLFNKDLINNCLPILSNIVDKESKSWHIQYRQKLVRELKAKGLSDKQINEEVNIAVMAEYLQRVYRAVLNNVELENLQHGIGQLLVAQAQSVLAMQKAVQKIQQKMVEHKDKLMEHLKVKYPVKSRIPAWKNEQLERFEEEFINQNLWSAHDIAVSLCEEQDLKQAVYFLRRDLNFIKEREPILRKELGKVKVPTRVFTFATKIWFPQHWLVVRQFRGDTEVVPTIIMNRVLSTGPAGKKEIDTYTVDKYMRRKTSTRYPMWRWWNYVHRTWAWMWNSMFFFLVVIPLFSPISFRALFCVHPFKPDLELSQVDGVLYPKESYVVHTLISRLRLLWQNVHKSRADFEAAPHAGFLGKSFTRHLNRFWNFVLKGGFGSFLLVLVFPLLCIVTSGLSVFMALTAPVWMPVVTLLAHIGFFLVYDIDCPELSGNKILVLMEAILWHIVLQGCIQPVTALLFGVIICPLAAFFCLLFGTLRRAFRGLWDSVMFHTVIKSRGRIPASDGFIARRVAGPGLASNYFFQIKPEQSLAAIEAKLEFDELEAWKNNVLKVIEYPEEEYRKFVKQCFKPFSADICDDGVYKKLCSETTQYKTDLTNKVELRKRRLSTGLYPDLQRRIKLPEASLKKAIIQAATMLKEFYPYHVLRRLPISEQEFWEKQQLEVNDWKGLACKKLTEIFSKNFLVPLEETDNHFELKVEHLNFERYTDMLKYAEFHDDLDEITQMHIPAADVSIRPPFLDCGIFNPNQHLIPTARWDTPREKMCPWKKDHMPHVFDKLQIPLPIPHPASIALAIYNRENDQYPINFEDLYCQRIIKATKEVPYVDVGHLSSPELFELEPSTPDIGTFGEPINLLSHLAQQEASYFSDDNVGGVTGTSSPALDSNMTNSVQNSSVDEPDKDDAVEGHIVYEENERDSSCIIELREIANG</sequence>
<dbReference type="Pfam" id="PF25228">
    <property type="entry name" value="Lips"/>
    <property type="match status" value="1"/>
</dbReference>
<keyword evidence="2" id="KW-0472">Membrane</keyword>
<evidence type="ECO:0000313" key="5">
    <source>
        <dbReference type="RefSeq" id="XP_036359152.1"/>
    </source>
</evidence>
<dbReference type="RefSeq" id="XP_029636061.1">
    <property type="nucleotide sequence ID" value="XM_029780201.2"/>
</dbReference>
<feature type="compositionally biased region" description="Polar residues" evidence="1">
    <location>
        <begin position="1158"/>
        <end position="1177"/>
    </location>
</feature>
<evidence type="ECO:0000313" key="4">
    <source>
        <dbReference type="RefSeq" id="XP_029636061.1"/>
    </source>
</evidence>
<dbReference type="PANTHER" id="PTHR37686:SF1">
    <property type="entry name" value="LD36006P"/>
    <property type="match status" value="1"/>
</dbReference>
<protein>
    <submittedName>
        <fullName evidence="4 5">Uncharacterized protein LOC115211608</fullName>
    </submittedName>
</protein>
<name>A0A6P7SDK5_9MOLL</name>
<organism evidence="3 4">
    <name type="scientific">Octopus sinensis</name>
    <name type="common">East Asian common octopus</name>
    <dbReference type="NCBI Taxonomy" id="2607531"/>
    <lineage>
        <taxon>Eukaryota</taxon>
        <taxon>Metazoa</taxon>
        <taxon>Spiralia</taxon>
        <taxon>Lophotrochozoa</taxon>
        <taxon>Mollusca</taxon>
        <taxon>Cephalopoda</taxon>
        <taxon>Coleoidea</taxon>
        <taxon>Octopodiformes</taxon>
        <taxon>Octopoda</taxon>
        <taxon>Incirrata</taxon>
        <taxon>Octopodidae</taxon>
        <taxon>Octopus</taxon>
    </lineage>
</organism>
<evidence type="ECO:0000256" key="1">
    <source>
        <dbReference type="SAM" id="MobiDB-lite"/>
    </source>
</evidence>
<accession>A0A6P7SDK5</accession>
<feature type="transmembrane region" description="Helical" evidence="2">
    <location>
        <begin position="741"/>
        <end position="761"/>
    </location>
</feature>
<feature type="transmembrane region" description="Helical" evidence="2">
    <location>
        <begin position="660"/>
        <end position="683"/>
    </location>
</feature>
<evidence type="ECO:0000313" key="3">
    <source>
        <dbReference type="Proteomes" id="UP000515154"/>
    </source>
</evidence>
<feature type="region of interest" description="Disordered" evidence="1">
    <location>
        <begin position="1153"/>
        <end position="1182"/>
    </location>
</feature>
<proteinExistence type="predicted"/>
<dbReference type="InterPro" id="IPR057435">
    <property type="entry name" value="Lips"/>
</dbReference>
<dbReference type="Proteomes" id="UP000515154">
    <property type="component" value="Linkage group LG5"/>
</dbReference>
<keyword evidence="2" id="KW-1133">Transmembrane helix</keyword>
<gene>
    <name evidence="4 5" type="primary">LOC115211608</name>
</gene>
<dbReference type="PANTHER" id="PTHR37686">
    <property type="entry name" value="LD36006P"/>
    <property type="match status" value="1"/>
</dbReference>
<dbReference type="AlphaFoldDB" id="A0A6P7SDK5"/>